<proteinExistence type="predicted"/>
<dbReference type="OrthoDB" id="8950604at2759"/>
<dbReference type="Proteomes" id="UP000001554">
    <property type="component" value="Chromosome 12"/>
</dbReference>
<dbReference type="Pfam" id="PF00059">
    <property type="entry name" value="Lectin_C"/>
    <property type="match status" value="1"/>
</dbReference>
<dbReference type="OMA" id="WRWSETG"/>
<name>A0A9J7N7N8_BRAFL</name>
<dbReference type="SUPFAM" id="SSF56436">
    <property type="entry name" value="C-type lectin-like"/>
    <property type="match status" value="1"/>
</dbReference>
<dbReference type="InterPro" id="IPR016187">
    <property type="entry name" value="CTDL_fold"/>
</dbReference>
<feature type="domain" description="C-type lectin" evidence="1">
    <location>
        <begin position="27"/>
        <end position="142"/>
    </location>
</feature>
<dbReference type="RefSeq" id="XP_035692701.1">
    <property type="nucleotide sequence ID" value="XM_035836808.1"/>
</dbReference>
<dbReference type="KEGG" id="bfo:118427170"/>
<keyword evidence="2" id="KW-1185">Reference proteome</keyword>
<accession>A0A9J7N7N8</accession>
<organism evidence="2 3">
    <name type="scientific">Branchiostoma floridae</name>
    <name type="common">Florida lancelet</name>
    <name type="synonym">Amphioxus</name>
    <dbReference type="NCBI Taxonomy" id="7739"/>
    <lineage>
        <taxon>Eukaryota</taxon>
        <taxon>Metazoa</taxon>
        <taxon>Chordata</taxon>
        <taxon>Cephalochordata</taxon>
        <taxon>Leptocardii</taxon>
        <taxon>Amphioxiformes</taxon>
        <taxon>Branchiostomatidae</taxon>
        <taxon>Branchiostoma</taxon>
    </lineage>
</organism>
<reference evidence="2" key="1">
    <citation type="journal article" date="2020" name="Nat. Ecol. Evol.">
        <title>Deeply conserved synteny resolves early events in vertebrate evolution.</title>
        <authorList>
            <person name="Simakov O."/>
            <person name="Marletaz F."/>
            <person name="Yue J.X."/>
            <person name="O'Connell B."/>
            <person name="Jenkins J."/>
            <person name="Brandt A."/>
            <person name="Calef R."/>
            <person name="Tung C.H."/>
            <person name="Huang T.K."/>
            <person name="Schmutz J."/>
            <person name="Satoh N."/>
            <person name="Yu J.K."/>
            <person name="Putnam N.H."/>
            <person name="Green R.E."/>
            <person name="Rokhsar D.S."/>
        </authorList>
    </citation>
    <scope>NUCLEOTIDE SEQUENCE [LARGE SCALE GENOMIC DNA]</scope>
    <source>
        <strain evidence="2">S238N-H82</strain>
    </source>
</reference>
<dbReference type="PANTHER" id="PTHR22801">
    <property type="entry name" value="LITHOSTATHINE"/>
    <property type="match status" value="1"/>
</dbReference>
<protein>
    <submittedName>
        <fullName evidence="3">CD209 antigen-like protein A</fullName>
    </submittedName>
</protein>
<dbReference type="PROSITE" id="PS50041">
    <property type="entry name" value="C_TYPE_LECTIN_2"/>
    <property type="match status" value="1"/>
</dbReference>
<dbReference type="PANTHER" id="PTHR22801:SF63">
    <property type="entry name" value="C-TYPE LECTIN DOMAIN-CONTAINING PROTEIN"/>
    <property type="match status" value="1"/>
</dbReference>
<dbReference type="InterPro" id="IPR050801">
    <property type="entry name" value="Ca-Dep_Lectins_ImmuneDev"/>
</dbReference>
<dbReference type="InterPro" id="IPR001304">
    <property type="entry name" value="C-type_lectin-like"/>
</dbReference>
<evidence type="ECO:0000313" key="2">
    <source>
        <dbReference type="Proteomes" id="UP000001554"/>
    </source>
</evidence>
<dbReference type="GeneID" id="118427170"/>
<dbReference type="InterPro" id="IPR016186">
    <property type="entry name" value="C-type_lectin-like/link_sf"/>
</dbReference>
<reference evidence="3" key="2">
    <citation type="submission" date="2025-08" db="UniProtKB">
        <authorList>
            <consortium name="RefSeq"/>
        </authorList>
    </citation>
    <scope>IDENTIFICATION</scope>
    <source>
        <strain evidence="3">S238N-H82</strain>
        <tissue evidence="3">Testes</tissue>
    </source>
</reference>
<evidence type="ECO:0000259" key="1">
    <source>
        <dbReference type="PROSITE" id="PS50041"/>
    </source>
</evidence>
<gene>
    <name evidence="3" type="primary">LOC118427170</name>
</gene>
<dbReference type="CDD" id="cd00037">
    <property type="entry name" value="CLECT"/>
    <property type="match status" value="1"/>
</dbReference>
<evidence type="ECO:0000313" key="3">
    <source>
        <dbReference type="RefSeq" id="XP_035692701.1"/>
    </source>
</evidence>
<dbReference type="AlphaFoldDB" id="A0A9J7N7N8"/>
<sequence>MAAHWLKQKPKQQAGSAISCPTRYELFMGRCYRFSVDHKSYNESRATCHEEGGRLATVKNNETHNFLANRVRATTKAHTWIGLTDEATDGLWVWDDGTLRVGDGFWGAKEPNGGTREIHIYPDKDYRWNDSTCPSSYYYICEI</sequence>
<dbReference type="Gene3D" id="3.10.100.10">
    <property type="entry name" value="Mannose-Binding Protein A, subunit A"/>
    <property type="match status" value="1"/>
</dbReference>
<dbReference type="SMART" id="SM00034">
    <property type="entry name" value="CLECT"/>
    <property type="match status" value="1"/>
</dbReference>